<dbReference type="STRING" id="698757.Pogu_0857"/>
<dbReference type="Gene3D" id="1.10.275.30">
    <property type="match status" value="1"/>
</dbReference>
<keyword evidence="11" id="KW-0234">DNA repair</keyword>
<feature type="domain" description="Helicase ATP-binding" evidence="13">
    <location>
        <begin position="1"/>
        <end position="251"/>
    </location>
</feature>
<dbReference type="GO" id="GO:0046872">
    <property type="term" value="F:metal ion binding"/>
    <property type="evidence" value="ECO:0007669"/>
    <property type="project" value="UniProtKB-KW"/>
</dbReference>
<dbReference type="InterPro" id="IPR010614">
    <property type="entry name" value="RAD3-like_helicase_DEAD"/>
</dbReference>
<dbReference type="GO" id="GO:0016818">
    <property type="term" value="F:hydrolase activity, acting on acid anhydrides, in phosphorus-containing anhydrides"/>
    <property type="evidence" value="ECO:0007669"/>
    <property type="project" value="InterPro"/>
</dbReference>
<keyword evidence="15" id="KW-1185">Reference proteome</keyword>
<dbReference type="SUPFAM" id="SSF52540">
    <property type="entry name" value="P-loop containing nucleoside triphosphate hydrolases"/>
    <property type="match status" value="1"/>
</dbReference>
<dbReference type="GO" id="GO:0005524">
    <property type="term" value="F:ATP binding"/>
    <property type="evidence" value="ECO:0007669"/>
    <property type="project" value="UniProtKB-KW"/>
</dbReference>
<evidence type="ECO:0000313" key="14">
    <source>
        <dbReference type="EMBL" id="AFA38884.1"/>
    </source>
</evidence>
<evidence type="ECO:0000256" key="1">
    <source>
        <dbReference type="ARBA" id="ARBA00022485"/>
    </source>
</evidence>
<dbReference type="SMART" id="SM00488">
    <property type="entry name" value="DEXDc2"/>
    <property type="match status" value="1"/>
</dbReference>
<dbReference type="InterPro" id="IPR006555">
    <property type="entry name" value="ATP-dep_Helicase_C"/>
</dbReference>
<dbReference type="Proteomes" id="UP000009062">
    <property type="component" value="Chromosome"/>
</dbReference>
<evidence type="ECO:0000259" key="13">
    <source>
        <dbReference type="PROSITE" id="PS51193"/>
    </source>
</evidence>
<keyword evidence="5 14" id="KW-0378">Hydrolase</keyword>
<dbReference type="eggNOG" id="arCOG00770">
    <property type="taxonomic scope" value="Archaea"/>
</dbReference>
<keyword evidence="6 14" id="KW-0347">Helicase</keyword>
<evidence type="ECO:0000256" key="2">
    <source>
        <dbReference type="ARBA" id="ARBA00022723"/>
    </source>
</evidence>
<keyword evidence="9" id="KW-0411">Iron-sulfur</keyword>
<protein>
    <submittedName>
        <fullName evidence="14">Rad3-related DNA helicase</fullName>
        <ecNumber evidence="14">3.6.4.12</ecNumber>
    </submittedName>
</protein>
<evidence type="ECO:0000256" key="10">
    <source>
        <dbReference type="ARBA" id="ARBA00023125"/>
    </source>
</evidence>
<dbReference type="AlphaFoldDB" id="H6Q9Q0"/>
<dbReference type="InterPro" id="IPR045028">
    <property type="entry name" value="DinG/Rad3-like"/>
</dbReference>
<evidence type="ECO:0000256" key="6">
    <source>
        <dbReference type="ARBA" id="ARBA00022806"/>
    </source>
</evidence>
<dbReference type="PROSITE" id="PS51193">
    <property type="entry name" value="HELICASE_ATP_BIND_2"/>
    <property type="match status" value="1"/>
</dbReference>
<reference evidence="14 15" key="1">
    <citation type="journal article" date="2012" name="Stand. Genomic Sci.">
        <title>Complete genome sequence of Pyrobaculum oguniense.</title>
        <authorList>
            <person name="Bernick D.L."/>
            <person name="Karplus K."/>
            <person name="Lui L.M."/>
            <person name="Coker J.K."/>
            <person name="Murphy J.N."/>
            <person name="Chan P.P."/>
            <person name="Cozen A.E."/>
            <person name="Lowe T.M."/>
        </authorList>
    </citation>
    <scope>NUCLEOTIDE SEQUENCE [LARGE SCALE GENOMIC DNA]</scope>
    <source>
        <strain evidence="14 15">TE7</strain>
    </source>
</reference>
<name>H6Q9Q0_PYROT</name>
<dbReference type="SMART" id="SM00491">
    <property type="entry name" value="HELICc2"/>
    <property type="match status" value="1"/>
</dbReference>
<evidence type="ECO:0000256" key="4">
    <source>
        <dbReference type="ARBA" id="ARBA00022763"/>
    </source>
</evidence>
<accession>H6Q9Q0</accession>
<keyword evidence="2" id="KW-0479">Metal-binding</keyword>
<organism evidence="14 15">
    <name type="scientific">Pyrobaculum oguniense (strain DSM 13380 / JCM 10595 / TE7)</name>
    <dbReference type="NCBI Taxonomy" id="698757"/>
    <lineage>
        <taxon>Archaea</taxon>
        <taxon>Thermoproteota</taxon>
        <taxon>Thermoprotei</taxon>
        <taxon>Thermoproteales</taxon>
        <taxon>Thermoproteaceae</taxon>
        <taxon>Pyrobaculum</taxon>
    </lineage>
</organism>
<dbReference type="KEGG" id="pog:Pogu_0857"/>
<dbReference type="Pfam" id="PF06733">
    <property type="entry name" value="DEAD_2"/>
    <property type="match status" value="1"/>
</dbReference>
<dbReference type="PANTHER" id="PTHR11472">
    <property type="entry name" value="DNA REPAIR DEAD HELICASE RAD3/XP-D SUBFAMILY MEMBER"/>
    <property type="match status" value="1"/>
</dbReference>
<dbReference type="GO" id="GO:0051539">
    <property type="term" value="F:4 iron, 4 sulfur cluster binding"/>
    <property type="evidence" value="ECO:0007669"/>
    <property type="project" value="UniProtKB-KW"/>
</dbReference>
<dbReference type="EMBL" id="CP003316">
    <property type="protein sequence ID" value="AFA38884.1"/>
    <property type="molecule type" value="Genomic_DNA"/>
</dbReference>
<evidence type="ECO:0000256" key="3">
    <source>
        <dbReference type="ARBA" id="ARBA00022741"/>
    </source>
</evidence>
<evidence type="ECO:0000256" key="9">
    <source>
        <dbReference type="ARBA" id="ARBA00023014"/>
    </source>
</evidence>
<dbReference type="PANTHER" id="PTHR11472:SF34">
    <property type="entry name" value="REGULATOR OF TELOMERE ELONGATION HELICASE 1"/>
    <property type="match status" value="1"/>
</dbReference>
<keyword evidence="1" id="KW-0004">4Fe-4S</keyword>
<proteinExistence type="predicted"/>
<dbReference type="Gene3D" id="3.40.50.300">
    <property type="entry name" value="P-loop containing nucleotide triphosphate hydrolases"/>
    <property type="match status" value="2"/>
</dbReference>
<evidence type="ECO:0000313" key="15">
    <source>
        <dbReference type="Proteomes" id="UP000009062"/>
    </source>
</evidence>
<dbReference type="EC" id="3.6.4.12" evidence="14"/>
<dbReference type="InterPro" id="IPR006554">
    <property type="entry name" value="Helicase-like_DEXD_c2"/>
</dbReference>
<dbReference type="GO" id="GO:0003678">
    <property type="term" value="F:DNA helicase activity"/>
    <property type="evidence" value="ECO:0007669"/>
    <property type="project" value="UniProtKB-EC"/>
</dbReference>
<evidence type="ECO:0000256" key="8">
    <source>
        <dbReference type="ARBA" id="ARBA00023004"/>
    </source>
</evidence>
<dbReference type="GO" id="GO:0003677">
    <property type="term" value="F:DNA binding"/>
    <property type="evidence" value="ECO:0007669"/>
    <property type="project" value="UniProtKB-KW"/>
</dbReference>
<evidence type="ECO:0000256" key="11">
    <source>
        <dbReference type="ARBA" id="ARBA00023204"/>
    </source>
</evidence>
<dbReference type="Pfam" id="PF13307">
    <property type="entry name" value="Helicase_C_2"/>
    <property type="match status" value="1"/>
</dbReference>
<dbReference type="InterPro" id="IPR027417">
    <property type="entry name" value="P-loop_NTPase"/>
</dbReference>
<keyword evidence="12" id="KW-0413">Isomerase</keyword>
<evidence type="ECO:0000256" key="5">
    <source>
        <dbReference type="ARBA" id="ARBA00022801"/>
    </source>
</evidence>
<gene>
    <name evidence="14" type="ordered locus">Pogu_0857</name>
</gene>
<sequence>MEIFPYPSFRPFQEDIYRKVYDSLRNGVPALINAPTGLGKTAAVLAAAVKFTLETGIPIHYAVRTRAELEPPVRELSKMRKKGVEVDYVVIKSRQDMCCYPQLRKLSYLEFLAECSYLRKTGKCAYYPPMEVDAPLRSVSAYVKFLCAAGSCPYEYAKKKLRDAKILISTYYYVFSKEGADVRKRVVIIDEAHSVFDAVVQLHGFKLNESEIRQAYREARKYGFLEEAAKIYRLYAFVRKTTGTVEIGDLLSLIADLDLDEAIGKITALKIERRSTPYTPLLLLKELKEALRTKTRLYAEVEETEGSKVLALYPLDPATVVREALRGAYAVVYLSGTLPVELFAQNLGLTKYEKLDVPFNAYVPRENYLTIIDVGVTTRYAERGEEMYFGLAKRLATLINLSPRGILAVFPSYEVMKGVRKYLKISIPHWYEDSGEVAEELPDKFFIGAVARGRYTEGVEYTRDGENLLSTVAIVGVPFPEPSPYLERRVEILRPKLREKAWEAVYLYEAVVGIRQAVGRLFRGPGDRGVIALLDRRYAEPDLWGQLSDLTSGATIVGGVEEAEESIREFFNAVL</sequence>
<evidence type="ECO:0000256" key="7">
    <source>
        <dbReference type="ARBA" id="ARBA00022840"/>
    </source>
</evidence>
<keyword evidence="3" id="KW-0547">Nucleotide-binding</keyword>
<keyword evidence="8" id="KW-0408">Iron</keyword>
<dbReference type="HOGENOM" id="CLU_006515_9_0_2"/>
<dbReference type="InterPro" id="IPR014013">
    <property type="entry name" value="Helic_SF1/SF2_ATP-bd_DinG/Rad3"/>
</dbReference>
<dbReference type="GO" id="GO:0006281">
    <property type="term" value="P:DNA repair"/>
    <property type="evidence" value="ECO:0007669"/>
    <property type="project" value="UniProtKB-KW"/>
</dbReference>
<evidence type="ECO:0000256" key="12">
    <source>
        <dbReference type="ARBA" id="ARBA00023235"/>
    </source>
</evidence>
<keyword evidence="10" id="KW-0238">DNA-binding</keyword>
<keyword evidence="7" id="KW-0067">ATP-binding</keyword>
<keyword evidence="4" id="KW-0227">DNA damage</keyword>